<dbReference type="OrthoDB" id="1714508at2759"/>
<dbReference type="EMBL" id="WUBL01000012">
    <property type="protein sequence ID" value="KAF2971624.1"/>
    <property type="molecule type" value="Genomic_DNA"/>
</dbReference>
<dbReference type="PANTHER" id="PTHR13464">
    <property type="entry name" value="TRANSCRIPTIONAL REGULATOR PROTEIN HCNGP"/>
    <property type="match status" value="1"/>
</dbReference>
<dbReference type="Pfam" id="PF07818">
    <property type="entry name" value="HCNGP"/>
    <property type="match status" value="1"/>
</dbReference>
<sequence length="263" mass="28401">MAGGLVAYESSDEEEELKPELAPEPPRKTEAVTADASSIPGELPPNFILYTSWSFYSNSSLGTSTKEAPKIPQAEIKVDEAQAVYGPQIGPSGSGFPPLEEDPAGAEIPLPPGSPYTAMRALSRHLTLPAVPDMDIPPSPPGSPSATTSKKFENFLELKKKGVHFNSRLADTASMKNPALADKLMAFVELDHRDQYRTTLAADLWDADAFPREDQGNGGPVKFVSSEASSTATEDAATYESLADWMLHIIAPRLERYGLAYIY</sequence>
<dbReference type="PANTHER" id="PTHR13464:SF0">
    <property type="entry name" value="SAP30-BINDING PROTEIN"/>
    <property type="match status" value="1"/>
</dbReference>
<dbReference type="InterPro" id="IPR012479">
    <property type="entry name" value="SAP30BP"/>
</dbReference>
<comment type="caution">
    <text evidence="2">The sequence shown here is derived from an EMBL/GenBank/DDBJ whole genome shotgun (WGS) entry which is preliminary data.</text>
</comment>
<dbReference type="GO" id="GO:0006355">
    <property type="term" value="P:regulation of DNA-templated transcription"/>
    <property type="evidence" value="ECO:0007669"/>
    <property type="project" value="InterPro"/>
</dbReference>
<dbReference type="Proteomes" id="UP000481858">
    <property type="component" value="Unassembled WGS sequence"/>
</dbReference>
<evidence type="ECO:0000313" key="3">
    <source>
        <dbReference type="Proteomes" id="UP000481858"/>
    </source>
</evidence>
<gene>
    <name evidence="2" type="ORF">GQX73_g1952</name>
</gene>
<feature type="region of interest" description="Disordered" evidence="1">
    <location>
        <begin position="1"/>
        <end position="39"/>
    </location>
</feature>
<accession>A0A7C8IZS1</accession>
<dbReference type="InParanoid" id="A0A7C8IZS1"/>
<name>A0A7C8IZS1_9PEZI</name>
<reference evidence="2 3" key="1">
    <citation type="submission" date="2019-12" db="EMBL/GenBank/DDBJ databases">
        <title>Draft genome sequence of the ascomycete Xylaria multiplex DSM 110363.</title>
        <authorList>
            <person name="Buettner E."/>
            <person name="Kellner H."/>
        </authorList>
    </citation>
    <scope>NUCLEOTIDE SEQUENCE [LARGE SCALE GENOMIC DNA]</scope>
    <source>
        <strain evidence="2 3">DSM 110363</strain>
    </source>
</reference>
<feature type="compositionally biased region" description="Basic and acidic residues" evidence="1">
    <location>
        <begin position="18"/>
        <end position="30"/>
    </location>
</feature>
<evidence type="ECO:0008006" key="4">
    <source>
        <dbReference type="Google" id="ProtNLM"/>
    </source>
</evidence>
<dbReference type="AlphaFoldDB" id="A0A7C8IZS1"/>
<evidence type="ECO:0000256" key="1">
    <source>
        <dbReference type="SAM" id="MobiDB-lite"/>
    </source>
</evidence>
<proteinExistence type="predicted"/>
<keyword evidence="3" id="KW-1185">Reference proteome</keyword>
<protein>
    <recommendedName>
        <fullName evidence="4">HCNGP-like protein</fullName>
    </recommendedName>
</protein>
<evidence type="ECO:0000313" key="2">
    <source>
        <dbReference type="EMBL" id="KAF2971624.1"/>
    </source>
</evidence>
<dbReference type="GO" id="GO:0005634">
    <property type="term" value="C:nucleus"/>
    <property type="evidence" value="ECO:0007669"/>
    <property type="project" value="TreeGrafter"/>
</dbReference>
<organism evidence="2 3">
    <name type="scientific">Xylaria multiplex</name>
    <dbReference type="NCBI Taxonomy" id="323545"/>
    <lineage>
        <taxon>Eukaryota</taxon>
        <taxon>Fungi</taxon>
        <taxon>Dikarya</taxon>
        <taxon>Ascomycota</taxon>
        <taxon>Pezizomycotina</taxon>
        <taxon>Sordariomycetes</taxon>
        <taxon>Xylariomycetidae</taxon>
        <taxon>Xylariales</taxon>
        <taxon>Xylariaceae</taxon>
        <taxon>Xylaria</taxon>
    </lineage>
</organism>